<dbReference type="GO" id="GO:0006508">
    <property type="term" value="P:proteolysis"/>
    <property type="evidence" value="ECO:0007669"/>
    <property type="project" value="UniProtKB-KW"/>
</dbReference>
<comment type="catalytic activity">
    <reaction evidence="6">
        <text>Release of an N-terminal pyroglutamyl group from a polypeptide, the second amino acid generally not being Pro.</text>
        <dbReference type="EC" id="3.4.19.3"/>
    </reaction>
</comment>
<dbReference type="NCBIfam" id="NF009676">
    <property type="entry name" value="PRK13197.1"/>
    <property type="match status" value="1"/>
</dbReference>
<dbReference type="AlphaFoldDB" id="A0A6M4H3I4"/>
<dbReference type="InParanoid" id="A0A6M4H3I4"/>
<dbReference type="NCBIfam" id="TIGR00504">
    <property type="entry name" value="pyro_pdase"/>
    <property type="match status" value="1"/>
</dbReference>
<proteinExistence type="inferred from homology"/>
<keyword evidence="5" id="KW-0788">Thiol protease</keyword>
<dbReference type="PIRSF" id="PIRSF015592">
    <property type="entry name" value="Prld-crbxl_pptds"/>
    <property type="match status" value="1"/>
</dbReference>
<reference evidence="7 8" key="1">
    <citation type="submission" date="2020-04" db="EMBL/GenBank/DDBJ databases">
        <title>Usitatibacter rugosus gen. nov., sp. nov. and Usitatibacter palustris sp. nov., novel members of Usitatibacteraceae fam. nov. within the order Nitrosomonadales isolated from soil.</title>
        <authorList>
            <person name="Huber K.J."/>
            <person name="Neumann-Schaal M."/>
            <person name="Geppert A."/>
            <person name="Luckner M."/>
            <person name="Wanner G."/>
            <person name="Overmann J."/>
        </authorList>
    </citation>
    <scope>NUCLEOTIDE SEQUENCE [LARGE SCALE GENOMIC DNA]</scope>
    <source>
        <strain evidence="7 8">Swamp67</strain>
    </source>
</reference>
<dbReference type="Gene3D" id="3.40.630.20">
    <property type="entry name" value="Peptidase C15, pyroglutamyl peptidase I-like"/>
    <property type="match status" value="1"/>
</dbReference>
<evidence type="ECO:0000313" key="8">
    <source>
        <dbReference type="Proteomes" id="UP000503096"/>
    </source>
</evidence>
<comment type="similarity">
    <text evidence="1">Belongs to the peptidase C15 family.</text>
</comment>
<keyword evidence="3" id="KW-0645">Protease</keyword>
<evidence type="ECO:0000256" key="4">
    <source>
        <dbReference type="ARBA" id="ARBA00022801"/>
    </source>
</evidence>
<dbReference type="PANTHER" id="PTHR23402:SF1">
    <property type="entry name" value="PYROGLUTAMYL-PEPTIDASE I"/>
    <property type="match status" value="1"/>
</dbReference>
<evidence type="ECO:0000256" key="2">
    <source>
        <dbReference type="ARBA" id="ARBA00022490"/>
    </source>
</evidence>
<accession>A0A6M4H3I4</accession>
<name>A0A6M4H3I4_9PROT</name>
<dbReference type="InterPro" id="IPR029762">
    <property type="entry name" value="PGP-I_bact-type"/>
</dbReference>
<dbReference type="InterPro" id="IPR016125">
    <property type="entry name" value="Peptidase_C15-like"/>
</dbReference>
<keyword evidence="8" id="KW-1185">Reference proteome</keyword>
<evidence type="ECO:0000313" key="7">
    <source>
        <dbReference type="EMBL" id="QJR14171.1"/>
    </source>
</evidence>
<dbReference type="GO" id="GO:0016920">
    <property type="term" value="F:pyroglutamyl-peptidase activity"/>
    <property type="evidence" value="ECO:0007669"/>
    <property type="project" value="UniProtKB-EC"/>
</dbReference>
<evidence type="ECO:0000256" key="5">
    <source>
        <dbReference type="ARBA" id="ARBA00022807"/>
    </source>
</evidence>
<dbReference type="GO" id="GO:0005829">
    <property type="term" value="C:cytosol"/>
    <property type="evidence" value="ECO:0007669"/>
    <property type="project" value="InterPro"/>
</dbReference>
<sequence>MAVPCEFRRAIETVVSAIEKHRPGVIICVGQAGGRDRLCMERIAINIDDTENADNAGVQPIDQPIAPNGPTAYFATVPVKAMAAASRIAGVPAEVSNSAGTYVCNHLLYGVLHYLAASGSTARAGFIHVPYAESQVVDKPGKPSMALPVMARGVEAAIAAALEQIDGP</sequence>
<dbReference type="PROSITE" id="PS01334">
    <property type="entry name" value="PYRASE_CYS"/>
    <property type="match status" value="1"/>
</dbReference>
<dbReference type="PANTHER" id="PTHR23402">
    <property type="entry name" value="PROTEASE FAMILY C15 PYROGLUTAMYL-PEPTIDASE I-RELATED"/>
    <property type="match status" value="1"/>
</dbReference>
<dbReference type="InterPro" id="IPR036440">
    <property type="entry name" value="Peptidase_C15-like_sf"/>
</dbReference>
<evidence type="ECO:0000256" key="3">
    <source>
        <dbReference type="ARBA" id="ARBA00022670"/>
    </source>
</evidence>
<evidence type="ECO:0000256" key="6">
    <source>
        <dbReference type="PROSITE-ProRule" id="PRU10077"/>
    </source>
</evidence>
<dbReference type="EC" id="3.4.19.3" evidence="6"/>
<dbReference type="SUPFAM" id="SSF53182">
    <property type="entry name" value="Pyrrolidone carboxyl peptidase (pyroglutamate aminopeptidase)"/>
    <property type="match status" value="1"/>
</dbReference>
<feature type="active site" evidence="6">
    <location>
        <position position="104"/>
    </location>
</feature>
<gene>
    <name evidence="7" type="primary">pcp_1</name>
    <name evidence="7" type="ORF">DSM104440_00964</name>
</gene>
<dbReference type="PRINTS" id="PR00706">
    <property type="entry name" value="PYROGLUPTASE"/>
</dbReference>
<dbReference type="EMBL" id="CP053073">
    <property type="protein sequence ID" value="QJR14171.1"/>
    <property type="molecule type" value="Genomic_DNA"/>
</dbReference>
<keyword evidence="4 7" id="KW-0378">Hydrolase</keyword>
<dbReference type="CDD" id="cd00501">
    <property type="entry name" value="Peptidase_C15"/>
    <property type="match status" value="1"/>
</dbReference>
<organism evidence="7 8">
    <name type="scientific">Usitatibacter palustris</name>
    <dbReference type="NCBI Taxonomy" id="2732487"/>
    <lineage>
        <taxon>Bacteria</taxon>
        <taxon>Pseudomonadati</taxon>
        <taxon>Pseudomonadota</taxon>
        <taxon>Betaproteobacteria</taxon>
        <taxon>Nitrosomonadales</taxon>
        <taxon>Usitatibacteraceae</taxon>
        <taxon>Usitatibacter</taxon>
    </lineage>
</organism>
<evidence type="ECO:0000256" key="1">
    <source>
        <dbReference type="ARBA" id="ARBA00006641"/>
    </source>
</evidence>
<dbReference type="Pfam" id="PF01470">
    <property type="entry name" value="Peptidase_C15"/>
    <property type="match status" value="1"/>
</dbReference>
<keyword evidence="2" id="KW-0963">Cytoplasm</keyword>
<dbReference type="InterPro" id="IPR033694">
    <property type="entry name" value="PGPEP1_Cys_AS"/>
</dbReference>
<dbReference type="InterPro" id="IPR000816">
    <property type="entry name" value="Peptidase_C15"/>
</dbReference>
<protein>
    <recommendedName>
        <fullName evidence="6">Pyroglutamyl-peptidase I</fullName>
        <ecNumber evidence="6">3.4.19.3</ecNumber>
    </recommendedName>
</protein>
<dbReference type="KEGG" id="upl:DSM104440_00964"/>
<dbReference type="Proteomes" id="UP000503096">
    <property type="component" value="Chromosome"/>
</dbReference>